<comment type="caution">
    <text evidence="2">The sequence shown here is derived from an EMBL/GenBank/DDBJ whole genome shotgun (WGS) entry which is preliminary data.</text>
</comment>
<dbReference type="Pfam" id="PF01182">
    <property type="entry name" value="Glucosamine_iso"/>
    <property type="match status" value="1"/>
</dbReference>
<protein>
    <submittedName>
        <fullName evidence="2">6-phosphogluconolactonase</fullName>
        <ecNumber evidence="2">3.1.1.31</ecNumber>
    </submittedName>
</protein>
<evidence type="ECO:0000313" key="2">
    <source>
        <dbReference type="EMBL" id="MEN7538565.1"/>
    </source>
</evidence>
<dbReference type="EMBL" id="JBDLBR010000006">
    <property type="protein sequence ID" value="MEN7538565.1"/>
    <property type="molecule type" value="Genomic_DNA"/>
</dbReference>
<keyword evidence="2" id="KW-0378">Hydrolase</keyword>
<dbReference type="PANTHER" id="PTHR11054:SF0">
    <property type="entry name" value="6-PHOSPHOGLUCONOLACTONASE"/>
    <property type="match status" value="1"/>
</dbReference>
<dbReference type="Gene3D" id="3.40.50.1360">
    <property type="match status" value="1"/>
</dbReference>
<accession>A0ABV0D3N5</accession>
<dbReference type="RefSeq" id="WP_346786024.1">
    <property type="nucleotide sequence ID" value="NZ_JBDLBR010000006.1"/>
</dbReference>
<dbReference type="EC" id="3.1.1.31" evidence="2"/>
<keyword evidence="3" id="KW-1185">Reference proteome</keyword>
<dbReference type="GO" id="GO:0017057">
    <property type="term" value="F:6-phosphogluconolactonase activity"/>
    <property type="evidence" value="ECO:0007669"/>
    <property type="project" value="UniProtKB-EC"/>
</dbReference>
<feature type="domain" description="Glucosamine/galactosamine-6-phosphate isomerase" evidence="1">
    <location>
        <begin position="17"/>
        <end position="195"/>
    </location>
</feature>
<reference evidence="2 3" key="1">
    <citation type="submission" date="2024-05" db="EMBL/GenBank/DDBJ databases">
        <authorList>
            <person name="Park S."/>
        </authorList>
    </citation>
    <scope>NUCLEOTIDE SEQUENCE [LARGE SCALE GENOMIC DNA]</scope>
    <source>
        <strain evidence="2 3">DGU5</strain>
    </source>
</reference>
<gene>
    <name evidence="2" type="ORF">ABDJ38_15395</name>
</gene>
<dbReference type="Proteomes" id="UP001484535">
    <property type="component" value="Unassembled WGS sequence"/>
</dbReference>
<proteinExistence type="predicted"/>
<evidence type="ECO:0000313" key="3">
    <source>
        <dbReference type="Proteomes" id="UP001484535"/>
    </source>
</evidence>
<dbReference type="InterPro" id="IPR037171">
    <property type="entry name" value="NagB/RpiA_transferase-like"/>
</dbReference>
<dbReference type="PANTHER" id="PTHR11054">
    <property type="entry name" value="6-PHOSPHOGLUCONOLACTONASE"/>
    <property type="match status" value="1"/>
</dbReference>
<dbReference type="InterPro" id="IPR039104">
    <property type="entry name" value="6PGL"/>
</dbReference>
<dbReference type="InterPro" id="IPR006148">
    <property type="entry name" value="Glc/Gal-6P_isomerase"/>
</dbReference>
<organism evidence="2 3">
    <name type="scientific">Aurantiacibacter flavus</name>
    <dbReference type="NCBI Taxonomy" id="3145232"/>
    <lineage>
        <taxon>Bacteria</taxon>
        <taxon>Pseudomonadati</taxon>
        <taxon>Pseudomonadota</taxon>
        <taxon>Alphaproteobacteria</taxon>
        <taxon>Sphingomonadales</taxon>
        <taxon>Erythrobacteraceae</taxon>
        <taxon>Aurantiacibacter</taxon>
    </lineage>
</organism>
<sequence>MTTVELVEQADDAAISAFLEGVLKARLREENRPVAICLPGGSTPFPILQRLAETMTDWGGIEVWPGDDRIVPEDHPASNTGKLRALLEPLGARVVALEEGAAPPHFSLVWLGMGADGHIASLFPNTDPQVDDPATVRRLTPDPLPPEAPFDRLTLTIPALLDTDQLMFVIRGDDKRKVFDEARIGAHDLPVARLLGAARQPVTCFA</sequence>
<evidence type="ECO:0000259" key="1">
    <source>
        <dbReference type="Pfam" id="PF01182"/>
    </source>
</evidence>
<dbReference type="SUPFAM" id="SSF100950">
    <property type="entry name" value="NagB/RpiA/CoA transferase-like"/>
    <property type="match status" value="1"/>
</dbReference>
<name>A0ABV0D3N5_9SPHN</name>